<protein>
    <submittedName>
        <fullName evidence="7">LysE family transporter</fullName>
    </submittedName>
</protein>
<organism evidence="7 8">
    <name type="scientific">Desulfosporosinus nitroreducens</name>
    <dbReference type="NCBI Taxonomy" id="2018668"/>
    <lineage>
        <taxon>Bacteria</taxon>
        <taxon>Bacillati</taxon>
        <taxon>Bacillota</taxon>
        <taxon>Clostridia</taxon>
        <taxon>Eubacteriales</taxon>
        <taxon>Desulfitobacteriaceae</taxon>
        <taxon>Desulfosporosinus</taxon>
    </lineage>
</organism>
<accession>A0ABT8QNA4</accession>
<comment type="subcellular location">
    <subcellularLocation>
        <location evidence="1">Cell membrane</location>
        <topology evidence="1">Multi-pass membrane protein</topology>
    </subcellularLocation>
</comment>
<evidence type="ECO:0000313" key="7">
    <source>
        <dbReference type="EMBL" id="MDO0822595.1"/>
    </source>
</evidence>
<keyword evidence="4 6" id="KW-1133">Transmembrane helix</keyword>
<evidence type="ECO:0000256" key="5">
    <source>
        <dbReference type="ARBA" id="ARBA00023136"/>
    </source>
</evidence>
<proteinExistence type="predicted"/>
<evidence type="ECO:0000256" key="6">
    <source>
        <dbReference type="SAM" id="Phobius"/>
    </source>
</evidence>
<feature type="transmembrane region" description="Helical" evidence="6">
    <location>
        <begin position="179"/>
        <end position="197"/>
    </location>
</feature>
<reference evidence="7" key="1">
    <citation type="submission" date="2022-05" db="EMBL/GenBank/DDBJ databases">
        <title>Expanded diversity of anoxic marine methylotrophy in a Black Sea sulfate reducing microorganism.</title>
        <authorList>
            <person name="Fischer P.Q."/>
            <person name="Stams A.J.M."/>
            <person name="Villanueva L."/>
            <person name="Sousa D.Z."/>
        </authorList>
    </citation>
    <scope>NUCLEOTIDE SEQUENCE</scope>
    <source>
        <strain evidence="7">P130</strain>
    </source>
</reference>
<keyword evidence="5 6" id="KW-0472">Membrane</keyword>
<dbReference type="Pfam" id="PF01810">
    <property type="entry name" value="LysE"/>
    <property type="match status" value="1"/>
</dbReference>
<keyword evidence="8" id="KW-1185">Reference proteome</keyword>
<sequence length="203" mass="22423">MNTAAFLAYCFIVTFTPGPTNIFILSTVQNHGPKKALEYAAGAALAIGLLLILSVTFNSVLFEALPKIKLVMGGVGAVYMLYLAWKLSKMDVSAAETTAETDQVGISFKEGFLMQFINPKVVLFVLTVISNFIMPYYSSLFHRALFVLIITIIGLAAFVSWVIFGAILKYFLRTYQKTVNLVMSLSLIYCAFMVSGLQELLLR</sequence>
<dbReference type="PANTHER" id="PTHR30086">
    <property type="entry name" value="ARGININE EXPORTER PROTEIN ARGO"/>
    <property type="match status" value="1"/>
</dbReference>
<gene>
    <name evidence="7" type="ORF">M8H41_06975</name>
</gene>
<feature type="transmembrane region" description="Helical" evidence="6">
    <location>
        <begin position="6"/>
        <end position="28"/>
    </location>
</feature>
<feature type="transmembrane region" description="Helical" evidence="6">
    <location>
        <begin position="68"/>
        <end position="85"/>
    </location>
</feature>
<keyword evidence="3 6" id="KW-0812">Transmembrane</keyword>
<feature type="transmembrane region" description="Helical" evidence="6">
    <location>
        <begin position="144"/>
        <end position="167"/>
    </location>
</feature>
<name>A0ABT8QNA4_9FIRM</name>
<feature type="transmembrane region" description="Helical" evidence="6">
    <location>
        <begin position="121"/>
        <end position="138"/>
    </location>
</feature>
<evidence type="ECO:0000313" key="8">
    <source>
        <dbReference type="Proteomes" id="UP001176021"/>
    </source>
</evidence>
<dbReference type="RefSeq" id="WP_301999107.1">
    <property type="nucleotide sequence ID" value="NZ_JAMJEV010000005.1"/>
</dbReference>
<dbReference type="InterPro" id="IPR001123">
    <property type="entry name" value="LeuE-type"/>
</dbReference>
<dbReference type="EMBL" id="JAMJEV010000005">
    <property type="protein sequence ID" value="MDO0822595.1"/>
    <property type="molecule type" value="Genomic_DNA"/>
</dbReference>
<dbReference type="Proteomes" id="UP001176021">
    <property type="component" value="Unassembled WGS sequence"/>
</dbReference>
<evidence type="ECO:0000256" key="2">
    <source>
        <dbReference type="ARBA" id="ARBA00022475"/>
    </source>
</evidence>
<comment type="caution">
    <text evidence="7">The sequence shown here is derived from an EMBL/GenBank/DDBJ whole genome shotgun (WGS) entry which is preliminary data.</text>
</comment>
<keyword evidence="2" id="KW-1003">Cell membrane</keyword>
<feature type="transmembrane region" description="Helical" evidence="6">
    <location>
        <begin position="40"/>
        <end position="62"/>
    </location>
</feature>
<evidence type="ECO:0000256" key="4">
    <source>
        <dbReference type="ARBA" id="ARBA00022989"/>
    </source>
</evidence>
<evidence type="ECO:0000256" key="1">
    <source>
        <dbReference type="ARBA" id="ARBA00004651"/>
    </source>
</evidence>
<evidence type="ECO:0000256" key="3">
    <source>
        <dbReference type="ARBA" id="ARBA00022692"/>
    </source>
</evidence>
<dbReference type="PANTHER" id="PTHR30086:SF20">
    <property type="entry name" value="ARGININE EXPORTER PROTEIN ARGO-RELATED"/>
    <property type="match status" value="1"/>
</dbReference>